<accession>A0ABW3C3A4</accession>
<dbReference type="Gene3D" id="2.40.50.100">
    <property type="match status" value="1"/>
</dbReference>
<evidence type="ECO:0000259" key="4">
    <source>
        <dbReference type="Pfam" id="PF25954"/>
    </source>
</evidence>
<feature type="domain" description="CusB-like beta-barrel" evidence="4">
    <location>
        <begin position="190"/>
        <end position="263"/>
    </location>
</feature>
<dbReference type="Proteomes" id="UP001597124">
    <property type="component" value="Unassembled WGS sequence"/>
</dbReference>
<name>A0ABW3C3A4_SPHXN</name>
<dbReference type="Gene3D" id="1.10.287.470">
    <property type="entry name" value="Helix hairpin bin"/>
    <property type="match status" value="1"/>
</dbReference>
<evidence type="ECO:0000259" key="5">
    <source>
        <dbReference type="Pfam" id="PF25989"/>
    </source>
</evidence>
<dbReference type="Gene3D" id="2.40.30.170">
    <property type="match status" value="1"/>
</dbReference>
<reference evidence="7" key="1">
    <citation type="journal article" date="2019" name="Int. J. Syst. Evol. Microbiol.">
        <title>The Global Catalogue of Microorganisms (GCM) 10K type strain sequencing project: providing services to taxonomists for standard genome sequencing and annotation.</title>
        <authorList>
            <consortium name="The Broad Institute Genomics Platform"/>
            <consortium name="The Broad Institute Genome Sequencing Center for Infectious Disease"/>
            <person name="Wu L."/>
            <person name="Ma J."/>
        </authorList>
    </citation>
    <scope>NUCLEOTIDE SEQUENCE [LARGE SCALE GENOMIC DNA]</scope>
    <source>
        <strain evidence="7">CCUG 52537</strain>
    </source>
</reference>
<keyword evidence="7" id="KW-1185">Reference proteome</keyword>
<organism evidence="6 7">
    <name type="scientific">Sphingosinicella xenopeptidilytica</name>
    <dbReference type="NCBI Taxonomy" id="364098"/>
    <lineage>
        <taxon>Bacteria</taxon>
        <taxon>Pseudomonadati</taxon>
        <taxon>Pseudomonadota</taxon>
        <taxon>Alphaproteobacteria</taxon>
        <taxon>Sphingomonadales</taxon>
        <taxon>Sphingosinicellaceae</taxon>
        <taxon>Sphingosinicella</taxon>
    </lineage>
</organism>
<protein>
    <submittedName>
        <fullName evidence="6">Efflux RND transporter periplasmic adaptor subunit</fullName>
    </submittedName>
</protein>
<dbReference type="EMBL" id="JBHTIK010000004">
    <property type="protein sequence ID" value="MFD0848089.1"/>
    <property type="molecule type" value="Genomic_DNA"/>
</dbReference>
<evidence type="ECO:0000256" key="2">
    <source>
        <dbReference type="SAM" id="Coils"/>
    </source>
</evidence>
<feature type="domain" description="YknX-like C-terminal permuted SH3-like" evidence="5">
    <location>
        <begin position="268"/>
        <end position="336"/>
    </location>
</feature>
<comment type="caution">
    <text evidence="6">The sequence shown here is derived from an EMBL/GenBank/DDBJ whole genome shotgun (WGS) entry which is preliminary data.</text>
</comment>
<evidence type="ECO:0000256" key="3">
    <source>
        <dbReference type="SAM" id="MobiDB-lite"/>
    </source>
</evidence>
<comment type="similarity">
    <text evidence="1">Belongs to the membrane fusion protein (MFP) (TC 8.A.1) family.</text>
</comment>
<dbReference type="PROSITE" id="PS51257">
    <property type="entry name" value="PROKAR_LIPOPROTEIN"/>
    <property type="match status" value="1"/>
</dbReference>
<feature type="compositionally biased region" description="Low complexity" evidence="3">
    <location>
        <begin position="349"/>
        <end position="362"/>
    </location>
</feature>
<dbReference type="RefSeq" id="WP_381488277.1">
    <property type="nucleotide sequence ID" value="NZ_JBHTIK010000004.1"/>
</dbReference>
<feature type="region of interest" description="Disordered" evidence="3">
    <location>
        <begin position="336"/>
        <end position="362"/>
    </location>
</feature>
<dbReference type="InterPro" id="IPR006143">
    <property type="entry name" value="RND_pump_MFP"/>
</dbReference>
<dbReference type="Pfam" id="PF25954">
    <property type="entry name" value="Beta-barrel_RND_2"/>
    <property type="match status" value="1"/>
</dbReference>
<proteinExistence type="inferred from homology"/>
<dbReference type="NCBIfam" id="TIGR01730">
    <property type="entry name" value="RND_mfp"/>
    <property type="match status" value="1"/>
</dbReference>
<feature type="coiled-coil region" evidence="2">
    <location>
        <begin position="90"/>
        <end position="120"/>
    </location>
</feature>
<dbReference type="InterPro" id="IPR058637">
    <property type="entry name" value="YknX-like_C"/>
</dbReference>
<keyword evidence="2" id="KW-0175">Coiled coil</keyword>
<dbReference type="SUPFAM" id="SSF111369">
    <property type="entry name" value="HlyD-like secretion proteins"/>
    <property type="match status" value="1"/>
</dbReference>
<sequence length="362" mass="38076">MSISRHVAFALAVSLAACGGQKGGGEGRAPTVVGGVVEPTRFVDSIDAVGTAFARESTTLTSTVTERVESLRFADGAYVQAGTVIAVLRTVEQNADLASAEARSREAQQQLGRLRELQQRGFATNASIDAQTAARDQARAQAGVIRAQIGDRIIRAPFSGVVGLRRLSPGSVVTAGTEIATISDISSIKLDFTVPERFISAVKAGQNIEARAQAWPGEVFRGTVEGVEPQVDPITRSVAVRALLPNPERRLHPGMLLTVSIVTNPRDALAVPELALVAQGDRQFIFRLDEKNVANRIPVEVGMRSGGMVEITGGLNRGDRIVADGVVKVRDDAEVRPVFPGEPEKSTTGALSGAAAGAGKSR</sequence>
<gene>
    <name evidence="6" type="ORF">ACFQ00_07120</name>
</gene>
<dbReference type="InterPro" id="IPR058792">
    <property type="entry name" value="Beta-barrel_RND_2"/>
</dbReference>
<evidence type="ECO:0000256" key="1">
    <source>
        <dbReference type="ARBA" id="ARBA00009477"/>
    </source>
</evidence>
<dbReference type="PANTHER" id="PTHR30469">
    <property type="entry name" value="MULTIDRUG RESISTANCE PROTEIN MDTA"/>
    <property type="match status" value="1"/>
</dbReference>
<evidence type="ECO:0000313" key="7">
    <source>
        <dbReference type="Proteomes" id="UP001597124"/>
    </source>
</evidence>
<evidence type="ECO:0000313" key="6">
    <source>
        <dbReference type="EMBL" id="MFD0848089.1"/>
    </source>
</evidence>
<dbReference type="Gene3D" id="2.40.420.20">
    <property type="match status" value="1"/>
</dbReference>
<dbReference type="PANTHER" id="PTHR30469:SF16">
    <property type="entry name" value="HAE1 FAMILY EFFLUX PUMP MFP COMPONENT"/>
    <property type="match status" value="1"/>
</dbReference>
<dbReference type="Pfam" id="PF25989">
    <property type="entry name" value="YknX_C"/>
    <property type="match status" value="1"/>
</dbReference>